<evidence type="ECO:0000256" key="1">
    <source>
        <dbReference type="SAM" id="SignalP"/>
    </source>
</evidence>
<feature type="non-terminal residue" evidence="2">
    <location>
        <position position="73"/>
    </location>
</feature>
<feature type="chain" id="PRO_5017332854" description="Lipoprotein" evidence="1">
    <location>
        <begin position="24"/>
        <end position="73"/>
    </location>
</feature>
<keyword evidence="1" id="KW-0732">Signal</keyword>
<sequence length="73" mass="8457">MKKRVSKITIMSLISLVIPITIASCSPTANKNVIKKYYDDVKNSNMLEILAYINENNQSYFTNLKNHIHNNIW</sequence>
<reference evidence="3" key="1">
    <citation type="submission" date="2018-06" db="EMBL/GenBank/DDBJ databases">
        <authorList>
            <consortium name="Pathogen Informatics"/>
        </authorList>
    </citation>
    <scope>NUCLEOTIDE SEQUENCE [LARGE SCALE GENOMIC DNA]</scope>
    <source>
        <strain evidence="3">NCTC10132</strain>
    </source>
</reference>
<protein>
    <recommendedName>
        <fullName evidence="4">Lipoprotein</fullName>
    </recommendedName>
</protein>
<dbReference type="Proteomes" id="UP000257559">
    <property type="component" value="Chromosome"/>
</dbReference>
<name>A0A3B0QC56_9BACT</name>
<dbReference type="EMBL" id="LS991951">
    <property type="protein sequence ID" value="SYV97431.1"/>
    <property type="molecule type" value="Genomic_DNA"/>
</dbReference>
<proteinExistence type="predicted"/>
<organism evidence="2 3">
    <name type="scientific">Mycoplasmopsis edwardii</name>
    <dbReference type="NCBI Taxonomy" id="53558"/>
    <lineage>
        <taxon>Bacteria</taxon>
        <taxon>Bacillati</taxon>
        <taxon>Mycoplasmatota</taxon>
        <taxon>Mycoplasmoidales</taxon>
        <taxon>Metamycoplasmataceae</taxon>
        <taxon>Mycoplasmopsis</taxon>
    </lineage>
</organism>
<accession>A0A3B0QC56</accession>
<evidence type="ECO:0000313" key="3">
    <source>
        <dbReference type="Proteomes" id="UP000257559"/>
    </source>
</evidence>
<dbReference type="KEGG" id="medw:NCTC10132_00796"/>
<keyword evidence="3" id="KW-1185">Reference proteome</keyword>
<dbReference type="AlphaFoldDB" id="A0A3B0QC56"/>
<evidence type="ECO:0008006" key="4">
    <source>
        <dbReference type="Google" id="ProtNLM"/>
    </source>
</evidence>
<gene>
    <name evidence="2" type="ORF">NCTC10132_00796</name>
</gene>
<feature type="signal peptide" evidence="1">
    <location>
        <begin position="1"/>
        <end position="23"/>
    </location>
</feature>
<evidence type="ECO:0000313" key="2">
    <source>
        <dbReference type="EMBL" id="SYV97431.1"/>
    </source>
</evidence>
<dbReference type="PROSITE" id="PS51257">
    <property type="entry name" value="PROKAR_LIPOPROTEIN"/>
    <property type="match status" value="1"/>
</dbReference>